<dbReference type="InterPro" id="IPR000742">
    <property type="entry name" value="EGF"/>
</dbReference>
<organism evidence="3 4">
    <name type="scientific">Macrostomum lignano</name>
    <dbReference type="NCBI Taxonomy" id="282301"/>
    <lineage>
        <taxon>Eukaryota</taxon>
        <taxon>Metazoa</taxon>
        <taxon>Spiralia</taxon>
        <taxon>Lophotrochozoa</taxon>
        <taxon>Platyhelminthes</taxon>
        <taxon>Rhabditophora</taxon>
        <taxon>Macrostomorpha</taxon>
        <taxon>Macrostomida</taxon>
        <taxon>Macrostomidae</taxon>
        <taxon>Macrostomum</taxon>
    </lineage>
</organism>
<protein>
    <submittedName>
        <fullName evidence="4">EGF-like domain-containing protein</fullName>
    </submittedName>
</protein>
<accession>A0A1I8FLG4</accession>
<evidence type="ECO:0000256" key="1">
    <source>
        <dbReference type="PROSITE-ProRule" id="PRU00076"/>
    </source>
</evidence>
<dbReference type="Proteomes" id="UP000095280">
    <property type="component" value="Unplaced"/>
</dbReference>
<evidence type="ECO:0000259" key="2">
    <source>
        <dbReference type="PROSITE" id="PS50026"/>
    </source>
</evidence>
<reference evidence="4" key="1">
    <citation type="submission" date="2016-11" db="UniProtKB">
        <authorList>
            <consortium name="WormBaseParasite"/>
        </authorList>
    </citation>
    <scope>IDENTIFICATION</scope>
</reference>
<comment type="caution">
    <text evidence="1">Lacks conserved residue(s) required for the propagation of feature annotation.</text>
</comment>
<dbReference type="PROSITE" id="PS50026">
    <property type="entry name" value="EGF_3"/>
    <property type="match status" value="1"/>
</dbReference>
<dbReference type="AlphaFoldDB" id="A0A1I8FLG4"/>
<keyword evidence="1" id="KW-0245">EGF-like domain</keyword>
<proteinExistence type="predicted"/>
<sequence>HTVSDKRYGQPIHKFSSLIRWFGYRGRRAEVNLLTQRFVGLALPTSGTQRLFRDRSQNKVDFFVRFNQNQCFTYSDTGYFSPQSITAVTFRRPAGQAVGSLAEIVSSIAGVDTVAFVSPYGGVPASDACCGFYDPHGVASANVATKSLRRILDMTAQTQGFLSDRTAGLSVQPVQQSGKCLNIASETMRVIVTGLNSYLGNGLTAMDERKTTTYASWTIEQTIWNQVLFKATTPQLRLDMPEGFHFTRLVGNVTRLRTCRDLTCGPGSQCVVEGPVGQAQCRCLPGYVESGAGACRAVLRPEFVRRQRRVPDQQVHLRLLATLVTGWCVRLMTEDCRFAQAACRPEDGFACMQQATRSGIEYRCQCAAAAAKCIREADAACRQQAGCSQFANCLPGANGGPSHTCGDGRVCLPELCADNATCSDAGAYAFCNASPPVRQPALRPRASPRAGASPGLASSSDCMEKCPAHRCDPVSNACVCKAGFAANRLGGCSHRLPNC</sequence>
<keyword evidence="3" id="KW-1185">Reference proteome</keyword>
<evidence type="ECO:0000313" key="4">
    <source>
        <dbReference type="WBParaSite" id="maker-unitig_37911-snap-gene-0.1-mRNA-1"/>
    </source>
</evidence>
<evidence type="ECO:0000313" key="3">
    <source>
        <dbReference type="Proteomes" id="UP000095280"/>
    </source>
</evidence>
<keyword evidence="1" id="KW-1015">Disulfide bond</keyword>
<name>A0A1I8FLG4_9PLAT</name>
<dbReference type="WBParaSite" id="maker-unitig_37911-snap-gene-0.1-mRNA-1">
    <property type="protein sequence ID" value="maker-unitig_37911-snap-gene-0.1-mRNA-1"/>
    <property type="gene ID" value="maker-unitig_37911-snap-gene-0.1"/>
</dbReference>
<feature type="domain" description="EGF-like" evidence="2">
    <location>
        <begin position="255"/>
        <end position="293"/>
    </location>
</feature>
<feature type="disulfide bond" evidence="1">
    <location>
        <begin position="264"/>
        <end position="281"/>
    </location>
</feature>